<dbReference type="SUPFAM" id="SSF56645">
    <property type="entry name" value="Acyl-CoA dehydrogenase NM domain-like"/>
    <property type="match status" value="1"/>
</dbReference>
<reference evidence="3 4" key="1">
    <citation type="submission" date="2023-02" db="EMBL/GenBank/DDBJ databases">
        <title>Bacterial whole genome sequence for Curvibacter sp. HBC28.</title>
        <authorList>
            <person name="Le V."/>
            <person name="Ko S.-R."/>
            <person name="Ahn C.-Y."/>
            <person name="Oh H.-M."/>
        </authorList>
    </citation>
    <scope>NUCLEOTIDE SEQUENCE [LARGE SCALE GENOMIC DNA]</scope>
    <source>
        <strain evidence="3 4">HBC28</strain>
    </source>
</reference>
<dbReference type="Gene3D" id="1.10.540.10">
    <property type="entry name" value="Acyl-CoA dehydrogenase/oxidase, N-terminal domain"/>
    <property type="match status" value="1"/>
</dbReference>
<organism evidence="3 4">
    <name type="scientific">Curvibacter microcysteis</name>
    <dbReference type="NCBI Taxonomy" id="3026419"/>
    <lineage>
        <taxon>Bacteria</taxon>
        <taxon>Pseudomonadati</taxon>
        <taxon>Pseudomonadota</taxon>
        <taxon>Betaproteobacteria</taxon>
        <taxon>Burkholderiales</taxon>
        <taxon>Comamonadaceae</taxon>
        <taxon>Curvibacter</taxon>
    </lineage>
</organism>
<feature type="compositionally biased region" description="Low complexity" evidence="1">
    <location>
        <begin position="13"/>
        <end position="23"/>
    </location>
</feature>
<dbReference type="RefSeq" id="WP_273927662.1">
    <property type="nucleotide sequence ID" value="NZ_JAQSIO010000005.1"/>
</dbReference>
<dbReference type="Proteomes" id="UP001528672">
    <property type="component" value="Unassembled WGS sequence"/>
</dbReference>
<dbReference type="EMBL" id="JAQSIO010000005">
    <property type="protein sequence ID" value="MDD0815971.1"/>
    <property type="molecule type" value="Genomic_DNA"/>
</dbReference>
<protein>
    <submittedName>
        <fullName evidence="3">Acyl-CoA dehydrogenase family protein</fullName>
    </submittedName>
</protein>
<dbReference type="Pfam" id="PF02771">
    <property type="entry name" value="Acyl-CoA_dh_N"/>
    <property type="match status" value="1"/>
</dbReference>
<name>A0ABT5MLD1_9BURK</name>
<dbReference type="InterPro" id="IPR037069">
    <property type="entry name" value="AcylCoA_DH/ox_N_sf"/>
</dbReference>
<feature type="domain" description="Acyl-CoA dehydrogenase/oxidase N-terminal" evidence="2">
    <location>
        <begin position="41"/>
        <end position="104"/>
    </location>
</feature>
<keyword evidence="4" id="KW-1185">Reference proteome</keyword>
<dbReference type="InterPro" id="IPR013786">
    <property type="entry name" value="AcylCoA_DH/ox_N"/>
</dbReference>
<evidence type="ECO:0000313" key="3">
    <source>
        <dbReference type="EMBL" id="MDD0815971.1"/>
    </source>
</evidence>
<comment type="caution">
    <text evidence="3">The sequence shown here is derived from an EMBL/GenBank/DDBJ whole genome shotgun (WGS) entry which is preliminary data.</text>
</comment>
<feature type="region of interest" description="Disordered" evidence="1">
    <location>
        <begin position="1"/>
        <end position="23"/>
    </location>
</feature>
<evidence type="ECO:0000313" key="4">
    <source>
        <dbReference type="Proteomes" id="UP001528672"/>
    </source>
</evidence>
<evidence type="ECO:0000259" key="2">
    <source>
        <dbReference type="Pfam" id="PF02771"/>
    </source>
</evidence>
<gene>
    <name evidence="3" type="ORF">PSQ39_15145</name>
</gene>
<sequence>MPSPPTPIASALSPTPSSHTSPSTFCDPVDLHHLKRSAAIRCAVPTQLGGLGGDVADLSALMEALCRQSLSAALLFWSQRLAIEFLVQTGNVAVREHLLPDLLTFQRAASLPLSLNQRTIQARDTGRGWQLSAQGLLAAHATPAGFSFVAPIEAGDLCGWGLLRSEEDGFDVHPQSLGAGTAPADTARIDLRQVFFREDEWLGGPELDQTVHPVRRALGRLGLHLAQHMAPI</sequence>
<dbReference type="InterPro" id="IPR009100">
    <property type="entry name" value="AcylCoA_DH/oxidase_NM_dom_sf"/>
</dbReference>
<evidence type="ECO:0000256" key="1">
    <source>
        <dbReference type="SAM" id="MobiDB-lite"/>
    </source>
</evidence>
<proteinExistence type="predicted"/>
<accession>A0ABT5MLD1</accession>